<dbReference type="PRINTS" id="PR00154">
    <property type="entry name" value="AMPBINDING"/>
</dbReference>
<dbReference type="NCBIfam" id="TIGR01733">
    <property type="entry name" value="AA-adenyl-dom"/>
    <property type="match status" value="1"/>
</dbReference>
<dbReference type="InterPro" id="IPR020845">
    <property type="entry name" value="AMP-binding_CS"/>
</dbReference>
<evidence type="ECO:0000259" key="4">
    <source>
        <dbReference type="Pfam" id="PF13193"/>
    </source>
</evidence>
<proteinExistence type="inferred from homology"/>
<evidence type="ECO:0000256" key="1">
    <source>
        <dbReference type="ARBA" id="ARBA00006432"/>
    </source>
</evidence>
<reference evidence="6" key="1">
    <citation type="journal article" date="2019" name="Int. J. Syst. Evol. Microbiol.">
        <title>The Global Catalogue of Microorganisms (GCM) 10K type strain sequencing project: providing services to taxonomists for standard genome sequencing and annotation.</title>
        <authorList>
            <consortium name="The Broad Institute Genomics Platform"/>
            <consortium name="The Broad Institute Genome Sequencing Center for Infectious Disease"/>
            <person name="Wu L."/>
            <person name="Ma J."/>
        </authorList>
    </citation>
    <scope>NUCLEOTIDE SEQUENCE [LARGE SCALE GENOMIC DNA]</scope>
    <source>
        <strain evidence="6">CCM 8725</strain>
    </source>
</reference>
<dbReference type="Gene3D" id="2.30.38.10">
    <property type="entry name" value="Luciferase, Domain 3"/>
    <property type="match status" value="1"/>
</dbReference>
<dbReference type="Pfam" id="PF13193">
    <property type="entry name" value="AMP-binding_C"/>
    <property type="match status" value="1"/>
</dbReference>
<evidence type="ECO:0000256" key="2">
    <source>
        <dbReference type="ARBA" id="ARBA00023194"/>
    </source>
</evidence>
<feature type="domain" description="AMP-dependent synthetase/ligase" evidence="3">
    <location>
        <begin position="35"/>
        <end position="390"/>
    </location>
</feature>
<dbReference type="PROSITE" id="PS00455">
    <property type="entry name" value="AMP_BINDING"/>
    <property type="match status" value="1"/>
</dbReference>
<protein>
    <submittedName>
        <fullName evidence="5">Amino acid adenylation domain-containing protein</fullName>
    </submittedName>
</protein>
<dbReference type="InterPro" id="IPR020459">
    <property type="entry name" value="AMP-binding"/>
</dbReference>
<evidence type="ECO:0000259" key="3">
    <source>
        <dbReference type="Pfam" id="PF00501"/>
    </source>
</evidence>
<dbReference type="InterPro" id="IPR010071">
    <property type="entry name" value="AA_adenyl_dom"/>
</dbReference>
<gene>
    <name evidence="5" type="ORF">ACFSX3_27690</name>
</gene>
<keyword evidence="6" id="KW-1185">Reference proteome</keyword>
<organism evidence="5 6">
    <name type="scientific">Paenibacillus rhizoplanae</name>
    <dbReference type="NCBI Taxonomy" id="1917181"/>
    <lineage>
        <taxon>Bacteria</taxon>
        <taxon>Bacillati</taxon>
        <taxon>Bacillota</taxon>
        <taxon>Bacilli</taxon>
        <taxon>Bacillales</taxon>
        <taxon>Paenibacillaceae</taxon>
        <taxon>Paenibacillus</taxon>
    </lineage>
</organism>
<dbReference type="Gene3D" id="3.40.50.980">
    <property type="match status" value="2"/>
</dbReference>
<evidence type="ECO:0000313" key="6">
    <source>
        <dbReference type="Proteomes" id="UP001597448"/>
    </source>
</evidence>
<dbReference type="EMBL" id="JBHUKY010000072">
    <property type="protein sequence ID" value="MFD2413658.1"/>
    <property type="molecule type" value="Genomic_DNA"/>
</dbReference>
<dbReference type="InterPro" id="IPR045851">
    <property type="entry name" value="AMP-bd_C_sf"/>
</dbReference>
<dbReference type="CDD" id="cd05930">
    <property type="entry name" value="A_NRPS"/>
    <property type="match status" value="1"/>
</dbReference>
<comment type="caution">
    <text evidence="5">The sequence shown here is derived from an EMBL/GenBank/DDBJ whole genome shotgun (WGS) entry which is preliminary data.</text>
</comment>
<name>A0ABW5FF48_9BACL</name>
<dbReference type="InterPro" id="IPR025110">
    <property type="entry name" value="AMP-bd_C"/>
</dbReference>
<accession>A0ABW5FF48</accession>
<dbReference type="Proteomes" id="UP001597448">
    <property type="component" value="Unassembled WGS sequence"/>
</dbReference>
<keyword evidence="2" id="KW-0045">Antibiotic biosynthesis</keyword>
<feature type="domain" description="AMP-binding enzyme C-terminal" evidence="4">
    <location>
        <begin position="447"/>
        <end position="527"/>
    </location>
</feature>
<comment type="similarity">
    <text evidence="1">Belongs to the ATP-dependent AMP-binding enzyme family.</text>
</comment>
<dbReference type="RefSeq" id="WP_209993035.1">
    <property type="nucleotide sequence ID" value="NZ_JBHSVQ010000001.1"/>
</dbReference>
<dbReference type="Pfam" id="PF00501">
    <property type="entry name" value="AMP-binding"/>
    <property type="match status" value="1"/>
</dbReference>
<evidence type="ECO:0000313" key="5">
    <source>
        <dbReference type="EMBL" id="MFD2413658.1"/>
    </source>
</evidence>
<dbReference type="SUPFAM" id="SSF56801">
    <property type="entry name" value="Acetyl-CoA synthetase-like"/>
    <property type="match status" value="1"/>
</dbReference>
<dbReference type="InterPro" id="IPR000873">
    <property type="entry name" value="AMP-dep_synth/lig_dom"/>
</dbReference>
<dbReference type="Gene3D" id="3.30.300.30">
    <property type="match status" value="1"/>
</dbReference>
<dbReference type="PANTHER" id="PTHR45527:SF14">
    <property type="entry name" value="PLIPASTATIN SYNTHASE SUBUNIT B"/>
    <property type="match status" value="1"/>
</dbReference>
<sequence length="544" mass="59968">MSLPTVENELLLHTLRGFNDTAAPYPQDTTIIQQFEARVAEQPLAPAVYVKEAIYTYGELNRAANRLAHVLRSGGAGKGSIVALMLERSFDMLVAIYGVLKAGAAYLPLDLESPPMRLQTMLSDSAPGWVITEGGVSRPSVLPATAEWVPLDSLADRDLPETNLPDGPEPGDLAYVIYTSGSTGNPKGVLVEHDALTNRIEWMQKTFPITRKDILLQKTVYTFDVSVWELVWWSTAGAAVCLLQPRKENDPRVFVRLIEKTGITVIHFVPSVLRLFLEYISSGFALERLRSLRYVFCSGEALTVPLVRQFYHSFPPGQGVKLINLYGPTEAAIDVTYHVCERETQDRPVPIGRPIDNIRLYVLRNDSTLASIGETGQLYISGAGLARGYLNQPQLTLERFVPNPYEPGQRMYRTGDLASWTLEGEVMYAGREDDQIKLRGLRIELGEVESCLLRAAHVQAAVAGVRIGDDGEQFLTAFVVAAAGAEPLPEQDKLRALRAELAMYLPAYAIPTEILWVDEIPLKPNGKADRSLLLASHGGKAARS</sequence>
<dbReference type="PANTHER" id="PTHR45527">
    <property type="entry name" value="NONRIBOSOMAL PEPTIDE SYNTHETASE"/>
    <property type="match status" value="1"/>
</dbReference>